<evidence type="ECO:0000313" key="4">
    <source>
        <dbReference type="Proteomes" id="UP001161247"/>
    </source>
</evidence>
<reference evidence="3" key="1">
    <citation type="submission" date="2023-03" db="EMBL/GenBank/DDBJ databases">
        <authorList>
            <person name="Julca I."/>
        </authorList>
    </citation>
    <scope>NUCLEOTIDE SEQUENCE</scope>
</reference>
<protein>
    <submittedName>
        <fullName evidence="3">OLC1v1024051C1</fullName>
    </submittedName>
</protein>
<evidence type="ECO:0000313" key="3">
    <source>
        <dbReference type="EMBL" id="CAI9089471.1"/>
    </source>
</evidence>
<organism evidence="3 4">
    <name type="scientific">Oldenlandia corymbosa var. corymbosa</name>
    <dbReference type="NCBI Taxonomy" id="529605"/>
    <lineage>
        <taxon>Eukaryota</taxon>
        <taxon>Viridiplantae</taxon>
        <taxon>Streptophyta</taxon>
        <taxon>Embryophyta</taxon>
        <taxon>Tracheophyta</taxon>
        <taxon>Spermatophyta</taxon>
        <taxon>Magnoliopsida</taxon>
        <taxon>eudicotyledons</taxon>
        <taxon>Gunneridae</taxon>
        <taxon>Pentapetalae</taxon>
        <taxon>asterids</taxon>
        <taxon>lamiids</taxon>
        <taxon>Gentianales</taxon>
        <taxon>Rubiaceae</taxon>
        <taxon>Rubioideae</taxon>
        <taxon>Spermacoceae</taxon>
        <taxon>Hedyotis-Oldenlandia complex</taxon>
        <taxon>Oldenlandia</taxon>
    </lineage>
</organism>
<proteinExistence type="predicted"/>
<dbReference type="Pfam" id="PF03478">
    <property type="entry name" value="Beta-prop_KIB1-4"/>
    <property type="match status" value="1"/>
</dbReference>
<feature type="compositionally biased region" description="Low complexity" evidence="1">
    <location>
        <begin position="9"/>
        <end position="18"/>
    </location>
</feature>
<feature type="domain" description="KIB1-4 beta-propeller" evidence="2">
    <location>
        <begin position="102"/>
        <end position="366"/>
    </location>
</feature>
<dbReference type="PANTHER" id="PTHR44259:SF114">
    <property type="entry name" value="OS06G0707300 PROTEIN"/>
    <property type="match status" value="1"/>
</dbReference>
<dbReference type="EMBL" id="OX459118">
    <property type="protein sequence ID" value="CAI9089471.1"/>
    <property type="molecule type" value="Genomic_DNA"/>
</dbReference>
<evidence type="ECO:0000256" key="1">
    <source>
        <dbReference type="SAM" id="MobiDB-lite"/>
    </source>
</evidence>
<dbReference type="InterPro" id="IPR050942">
    <property type="entry name" value="F-box_BR-signaling"/>
</dbReference>
<dbReference type="InterPro" id="IPR005174">
    <property type="entry name" value="KIB1-4_b-propeller"/>
</dbReference>
<keyword evidence="4" id="KW-1185">Reference proteome</keyword>
<evidence type="ECO:0000259" key="2">
    <source>
        <dbReference type="Pfam" id="PF03478"/>
    </source>
</evidence>
<gene>
    <name evidence="3" type="ORF">OLC1_LOCUS1808</name>
</gene>
<dbReference type="Proteomes" id="UP001161247">
    <property type="component" value="Chromosome 1"/>
</dbReference>
<name>A0AAV1C1E4_OLDCO</name>
<dbReference type="PANTHER" id="PTHR44259">
    <property type="entry name" value="OS07G0183000 PROTEIN-RELATED"/>
    <property type="match status" value="1"/>
</dbReference>
<accession>A0AAV1C1E4</accession>
<feature type="region of interest" description="Disordered" evidence="1">
    <location>
        <begin position="1"/>
        <end position="20"/>
    </location>
</feature>
<sequence>MAEQHQQQSSSSSSSSGSSGWGNALPEALSEVLDKLFHVSDCIRFGTVCESWRKATANHKQKRIQNLDKQPPMSLLIPHPDDYYAYASTGFFKLNGVESKLYNVGEDRLYKVNLERLILGEEAVAEATVEVRILGSSHGWLAVQKRDDQESFILCNPFNRKRLEIQGTPKGLGKVHKIVLSCDPSLNPDNLVVAALLSGREGGPIGGPERVMIKSGQEPWVSVDTVMMGEEAFGVYPSYVADILFHQGFLYAVDPYGCLIAVDCSGGGETGSSDGGVPAVGVVLQRRPIKRSQPDRNVLAASSTGILLLMVPAPYVFGEYDTYRLVKHKRTGEGGAGEAEETAAWEKGSPNPDETILVGMNDACLCIQNFDPDWSHRQASTVELGFNGRKDIQELAMFSPPFYWK</sequence>
<dbReference type="AlphaFoldDB" id="A0AAV1C1E4"/>